<feature type="transmembrane region" description="Helical" evidence="2">
    <location>
        <begin position="9"/>
        <end position="32"/>
    </location>
</feature>
<dbReference type="RefSeq" id="WP_172343453.1">
    <property type="nucleotide sequence ID" value="NZ_JABKKJ010000001.1"/>
</dbReference>
<keyword evidence="2" id="KW-0472">Membrane</keyword>
<keyword evidence="4" id="KW-1185">Reference proteome</keyword>
<evidence type="ECO:0000313" key="3">
    <source>
        <dbReference type="EMBL" id="NPE23918.1"/>
    </source>
</evidence>
<reference evidence="3 4" key="1">
    <citation type="submission" date="2020-05" db="EMBL/GenBank/DDBJ databases">
        <title>Distinct polysaccharide utilization as determinants for interspecies competition between intestinal Prevotella spp.</title>
        <authorList>
            <person name="Galvez E.J.C."/>
            <person name="Iljazovic A."/>
            <person name="Strowig T."/>
        </authorList>
    </citation>
    <scope>NUCLEOTIDE SEQUENCE [LARGE SCALE GENOMIC DNA]</scope>
    <source>
        <strain evidence="3 4">PCHR</strain>
    </source>
</reference>
<accession>A0ABX2AZ94</accession>
<organism evidence="3 4">
    <name type="scientific">Xylanibacter caecicola</name>
    <dbReference type="NCBI Taxonomy" id="2736294"/>
    <lineage>
        <taxon>Bacteria</taxon>
        <taxon>Pseudomonadati</taxon>
        <taxon>Bacteroidota</taxon>
        <taxon>Bacteroidia</taxon>
        <taxon>Bacteroidales</taxon>
        <taxon>Prevotellaceae</taxon>
        <taxon>Xylanibacter</taxon>
    </lineage>
</organism>
<dbReference type="Proteomes" id="UP000820977">
    <property type="component" value="Unassembled WGS sequence"/>
</dbReference>
<keyword evidence="1" id="KW-0175">Coiled coil</keyword>
<name>A0ABX2AZ94_9BACT</name>
<protein>
    <submittedName>
        <fullName evidence="3">Uncharacterized protein</fullName>
    </submittedName>
</protein>
<evidence type="ECO:0000313" key="4">
    <source>
        <dbReference type="Proteomes" id="UP000820977"/>
    </source>
</evidence>
<evidence type="ECO:0000256" key="2">
    <source>
        <dbReference type="SAM" id="Phobius"/>
    </source>
</evidence>
<evidence type="ECO:0000256" key="1">
    <source>
        <dbReference type="SAM" id="Coils"/>
    </source>
</evidence>
<comment type="caution">
    <text evidence="3">The sequence shown here is derived from an EMBL/GenBank/DDBJ whole genome shotgun (WGS) entry which is preliminary data.</text>
</comment>
<gene>
    <name evidence="3" type="ORF">HPS54_00035</name>
</gene>
<feature type="coiled-coil region" evidence="1">
    <location>
        <begin position="131"/>
        <end position="192"/>
    </location>
</feature>
<sequence>MSKDKTRKILLSLPLIPVAIAFFMLAATLFPFSDNGMTGTATLVEQTYGYSIEADGKPMVYFKEIGDSLSFQEILPMDSGKAVTTVLTEGCWVNDMPLMPSCRGRILVPDCNPQADSMVLIVNSRIHECIKKETERQHRILRRKADKAAELDYYLGTHSVQDDGFNSMAEYAVRIQAEKKKTERLIAILEKALDAKHTAIKRHTTYNLITPGTGKKTSRTACLETGEKYTHGFITVQTKDRKVPSDAAAIYINRVIRLHAATCDTVFAAGICGTGTRGFSPEKARTMISGGHAADAGKHNMPHLLVPNGSPVFSKYGFFLGISKDGRILDVKKKKDTDNSKRQ</sequence>
<proteinExistence type="predicted"/>
<keyword evidence="2" id="KW-0812">Transmembrane</keyword>
<keyword evidence="2" id="KW-1133">Transmembrane helix</keyword>
<dbReference type="EMBL" id="JABKKJ010000001">
    <property type="protein sequence ID" value="NPE23918.1"/>
    <property type="molecule type" value="Genomic_DNA"/>
</dbReference>